<protein>
    <submittedName>
        <fullName evidence="11">L,D-transpeptidase</fullName>
    </submittedName>
</protein>
<comment type="caution">
    <text evidence="11">The sequence shown here is derived from an EMBL/GenBank/DDBJ whole genome shotgun (WGS) entry which is preliminary data.</text>
</comment>
<dbReference type="CDD" id="cd16913">
    <property type="entry name" value="YkuD_like"/>
    <property type="match status" value="1"/>
</dbReference>
<feature type="active site" description="Nucleophile" evidence="9">
    <location>
        <position position="193"/>
    </location>
</feature>
<evidence type="ECO:0000256" key="3">
    <source>
        <dbReference type="ARBA" id="ARBA00022676"/>
    </source>
</evidence>
<dbReference type="GO" id="GO:0016757">
    <property type="term" value="F:glycosyltransferase activity"/>
    <property type="evidence" value="ECO:0007669"/>
    <property type="project" value="UniProtKB-KW"/>
</dbReference>
<dbReference type="SUPFAM" id="SSF141523">
    <property type="entry name" value="L,D-transpeptidase catalytic domain-like"/>
    <property type="match status" value="1"/>
</dbReference>
<evidence type="ECO:0000256" key="2">
    <source>
        <dbReference type="ARBA" id="ARBA00005992"/>
    </source>
</evidence>
<evidence type="ECO:0000256" key="8">
    <source>
        <dbReference type="ARBA" id="ARBA00023316"/>
    </source>
</evidence>
<keyword evidence="8 9" id="KW-0961">Cell wall biogenesis/degradation</keyword>
<proteinExistence type="inferred from homology"/>
<evidence type="ECO:0000313" key="12">
    <source>
        <dbReference type="Proteomes" id="UP000572984"/>
    </source>
</evidence>
<dbReference type="GO" id="GO:0008360">
    <property type="term" value="P:regulation of cell shape"/>
    <property type="evidence" value="ECO:0007669"/>
    <property type="project" value="UniProtKB-UniRule"/>
</dbReference>
<keyword evidence="7 9" id="KW-0573">Peptidoglycan synthesis</keyword>
<dbReference type="AlphaFoldDB" id="A0A838BQG0"/>
<keyword evidence="4" id="KW-0808">Transferase</keyword>
<sequence>MDLSRRTFMLGAAAAGAALQTNGALAQSMREASAYQRMYGPIDDDLFPIPGIQLSRINPAFLRRVVEYETAEAPGTIVIDPRSRYLYLVMRDGMAVRYGVGVGRSGFSWSGTATIRNKQEWPDWYPPKEMFGRQPELMEQMGELPGGPGMPGGPGNPLGARALYLWQGNKDTLYRIHGTFEPWTIGTNVSSGCIRMINQDVIDLYNHTPTGTKVVVLSSPSNRPKRNQATAQVY</sequence>
<evidence type="ECO:0000256" key="4">
    <source>
        <dbReference type="ARBA" id="ARBA00022679"/>
    </source>
</evidence>
<dbReference type="GO" id="GO:0005576">
    <property type="term" value="C:extracellular region"/>
    <property type="evidence" value="ECO:0007669"/>
    <property type="project" value="TreeGrafter"/>
</dbReference>
<dbReference type="PANTHER" id="PTHR30582:SF24">
    <property type="entry name" value="L,D-TRANSPEPTIDASE ERFK_SRFK-RELATED"/>
    <property type="match status" value="1"/>
</dbReference>
<dbReference type="InterPro" id="IPR050979">
    <property type="entry name" value="LD-transpeptidase"/>
</dbReference>
<dbReference type="RefSeq" id="WP_181053113.1">
    <property type="nucleotide sequence ID" value="NZ_JACDXJ010000001.1"/>
</dbReference>
<evidence type="ECO:0000256" key="7">
    <source>
        <dbReference type="ARBA" id="ARBA00022984"/>
    </source>
</evidence>
<dbReference type="InterPro" id="IPR038063">
    <property type="entry name" value="Transpep_catalytic_dom"/>
</dbReference>
<evidence type="ECO:0000256" key="1">
    <source>
        <dbReference type="ARBA" id="ARBA00004752"/>
    </source>
</evidence>
<organism evidence="11 12">
    <name type="scientific">Microvirga mediterraneensis</name>
    <dbReference type="NCBI Taxonomy" id="2754695"/>
    <lineage>
        <taxon>Bacteria</taxon>
        <taxon>Pseudomonadati</taxon>
        <taxon>Pseudomonadota</taxon>
        <taxon>Alphaproteobacteria</taxon>
        <taxon>Hyphomicrobiales</taxon>
        <taxon>Methylobacteriaceae</taxon>
        <taxon>Microvirga</taxon>
    </lineage>
</organism>
<keyword evidence="12" id="KW-1185">Reference proteome</keyword>
<keyword evidence="3" id="KW-0328">Glycosyltransferase</keyword>
<evidence type="ECO:0000313" key="11">
    <source>
        <dbReference type="EMBL" id="MBA1157658.1"/>
    </source>
</evidence>
<evidence type="ECO:0000256" key="5">
    <source>
        <dbReference type="ARBA" id="ARBA00022801"/>
    </source>
</evidence>
<dbReference type="FunFam" id="2.40.440.10:FF:000002">
    <property type="entry name" value="L,D-transpeptidase ErfK/SrfK"/>
    <property type="match status" value="1"/>
</dbReference>
<name>A0A838BQG0_9HYPH</name>
<accession>A0A838BQG0</accession>
<keyword evidence="5" id="KW-0378">Hydrolase</keyword>
<gene>
    <name evidence="11" type="ORF">H0S73_16180</name>
</gene>
<keyword evidence="6 9" id="KW-0133">Cell shape</keyword>
<dbReference type="PROSITE" id="PS51318">
    <property type="entry name" value="TAT"/>
    <property type="match status" value="1"/>
</dbReference>
<comment type="pathway">
    <text evidence="1 9">Cell wall biogenesis; peptidoglycan biosynthesis.</text>
</comment>
<feature type="domain" description="L,D-TPase catalytic" evidence="10">
    <location>
        <begin position="75"/>
        <end position="217"/>
    </location>
</feature>
<comment type="similarity">
    <text evidence="2">Belongs to the YkuD family.</text>
</comment>
<dbReference type="Gene3D" id="2.40.440.10">
    <property type="entry name" value="L,D-transpeptidase catalytic domain-like"/>
    <property type="match status" value="1"/>
</dbReference>
<dbReference type="EMBL" id="JACDXJ010000001">
    <property type="protein sequence ID" value="MBA1157658.1"/>
    <property type="molecule type" value="Genomic_DNA"/>
</dbReference>
<dbReference type="PROSITE" id="PS52029">
    <property type="entry name" value="LD_TPASE"/>
    <property type="match status" value="1"/>
</dbReference>
<dbReference type="GO" id="GO:0071555">
    <property type="term" value="P:cell wall organization"/>
    <property type="evidence" value="ECO:0007669"/>
    <property type="project" value="UniProtKB-UniRule"/>
</dbReference>
<dbReference type="InterPro" id="IPR006311">
    <property type="entry name" value="TAT_signal"/>
</dbReference>
<dbReference type="GO" id="GO:0071972">
    <property type="term" value="F:peptidoglycan L,D-transpeptidase activity"/>
    <property type="evidence" value="ECO:0007669"/>
    <property type="project" value="TreeGrafter"/>
</dbReference>
<dbReference type="Pfam" id="PF03734">
    <property type="entry name" value="YkuD"/>
    <property type="match status" value="1"/>
</dbReference>
<evidence type="ECO:0000256" key="6">
    <source>
        <dbReference type="ARBA" id="ARBA00022960"/>
    </source>
</evidence>
<dbReference type="InterPro" id="IPR005490">
    <property type="entry name" value="LD_TPept_cat_dom"/>
</dbReference>
<evidence type="ECO:0000259" key="10">
    <source>
        <dbReference type="PROSITE" id="PS52029"/>
    </source>
</evidence>
<evidence type="ECO:0000256" key="9">
    <source>
        <dbReference type="PROSITE-ProRule" id="PRU01373"/>
    </source>
</evidence>
<feature type="active site" description="Proton donor/acceptor" evidence="9">
    <location>
        <position position="177"/>
    </location>
</feature>
<dbReference type="Proteomes" id="UP000572984">
    <property type="component" value="Unassembled WGS sequence"/>
</dbReference>
<dbReference type="GO" id="GO:0018104">
    <property type="term" value="P:peptidoglycan-protein cross-linking"/>
    <property type="evidence" value="ECO:0007669"/>
    <property type="project" value="TreeGrafter"/>
</dbReference>
<reference evidence="11 12" key="1">
    <citation type="submission" date="2020-07" db="EMBL/GenBank/DDBJ databases">
        <title>Draft genome and description of Microvirga mediterraneensis Marseille-Q2068 sp. nov.</title>
        <authorList>
            <person name="Boxberger M."/>
        </authorList>
    </citation>
    <scope>NUCLEOTIDE SEQUENCE [LARGE SCALE GENOMIC DNA]</scope>
    <source>
        <strain evidence="11 12">Marseille-Q2068</strain>
    </source>
</reference>
<dbReference type="PANTHER" id="PTHR30582">
    <property type="entry name" value="L,D-TRANSPEPTIDASE"/>
    <property type="match status" value="1"/>
</dbReference>
<dbReference type="UniPathway" id="UPA00219"/>